<name>A0A4S8LSN1_DENBC</name>
<evidence type="ECO:0000313" key="4">
    <source>
        <dbReference type="EMBL" id="THU92280.1"/>
    </source>
</evidence>
<dbReference type="PANTHER" id="PTHR19879">
    <property type="entry name" value="TRANSCRIPTION INITIATION FACTOR TFIID"/>
    <property type="match status" value="1"/>
</dbReference>
<proteinExistence type="predicted"/>
<dbReference type="Proteomes" id="UP000297245">
    <property type="component" value="Unassembled WGS sequence"/>
</dbReference>
<dbReference type="SUPFAM" id="SSF50998">
    <property type="entry name" value="Quinoprotein alcohol dehydrogenase-like"/>
    <property type="match status" value="1"/>
</dbReference>
<keyword evidence="1 3" id="KW-0853">WD repeat</keyword>
<evidence type="ECO:0000256" key="1">
    <source>
        <dbReference type="ARBA" id="ARBA00022574"/>
    </source>
</evidence>
<dbReference type="PANTHER" id="PTHR19879:SF9">
    <property type="entry name" value="TRANSCRIPTION INITIATION FACTOR TFIID SUBUNIT 5"/>
    <property type="match status" value="1"/>
</dbReference>
<dbReference type="OrthoDB" id="2911645at2759"/>
<accession>A0A4S8LSN1</accession>
<protein>
    <submittedName>
        <fullName evidence="4">WD40 repeat-like protein</fullName>
    </submittedName>
</protein>
<dbReference type="PROSITE" id="PS50082">
    <property type="entry name" value="WD_REPEATS_2"/>
    <property type="match status" value="1"/>
</dbReference>
<keyword evidence="2" id="KW-0677">Repeat</keyword>
<dbReference type="Pfam" id="PF00400">
    <property type="entry name" value="WD40"/>
    <property type="match status" value="1"/>
</dbReference>
<dbReference type="Gene3D" id="2.130.10.10">
    <property type="entry name" value="YVTN repeat-like/Quinoprotein amine dehydrogenase"/>
    <property type="match status" value="1"/>
</dbReference>
<dbReference type="SMART" id="SM00320">
    <property type="entry name" value="WD40"/>
    <property type="match status" value="2"/>
</dbReference>
<dbReference type="InterPro" id="IPR001680">
    <property type="entry name" value="WD40_rpt"/>
</dbReference>
<keyword evidence="5" id="KW-1185">Reference proteome</keyword>
<gene>
    <name evidence="4" type="ORF">K435DRAFT_800592</name>
</gene>
<dbReference type="AlphaFoldDB" id="A0A4S8LSN1"/>
<organism evidence="4 5">
    <name type="scientific">Dendrothele bispora (strain CBS 962.96)</name>
    <dbReference type="NCBI Taxonomy" id="1314807"/>
    <lineage>
        <taxon>Eukaryota</taxon>
        <taxon>Fungi</taxon>
        <taxon>Dikarya</taxon>
        <taxon>Basidiomycota</taxon>
        <taxon>Agaricomycotina</taxon>
        <taxon>Agaricomycetes</taxon>
        <taxon>Agaricomycetidae</taxon>
        <taxon>Agaricales</taxon>
        <taxon>Agaricales incertae sedis</taxon>
        <taxon>Dendrothele</taxon>
    </lineage>
</organism>
<dbReference type="PROSITE" id="PS00678">
    <property type="entry name" value="WD_REPEATS_1"/>
    <property type="match status" value="1"/>
</dbReference>
<dbReference type="EMBL" id="ML179283">
    <property type="protein sequence ID" value="THU92280.1"/>
    <property type="molecule type" value="Genomic_DNA"/>
</dbReference>
<dbReference type="InterPro" id="IPR011047">
    <property type="entry name" value="Quinoprotein_ADH-like_sf"/>
</dbReference>
<evidence type="ECO:0000313" key="5">
    <source>
        <dbReference type="Proteomes" id="UP000297245"/>
    </source>
</evidence>
<dbReference type="InterPro" id="IPR019775">
    <property type="entry name" value="WD40_repeat_CS"/>
</dbReference>
<sequence length="330" mass="36862">MSLQGQSYQAFSSWQNAPQSVFTKLNRTVPYFPGHPKQWGEELAHIDGAGSIAINDNGNLLGVWQRSEEITIRFQPGQDKDGMVLLNGMREPTGRQRSVFKWCNLEDCELNSGPFEEATEDAALLAVDTILKKTSYAREDIDLSTIRKGFHDVLSSTQIQLEMQTANLFEGWGSAFSHDGSYFLYTPADNLNTVVIVDSKTRQERCTLIGHTEEISWSITSPDDSILVTTAYDRTVRIWNATNGEELHVLTFENECWNGCLSGAFSHDGKLVGITAGFSVRVWSVEREEFLHSFEFANHDQSLGLGPIAFNPDGKSLATGSTVRRHPEDF</sequence>
<evidence type="ECO:0000256" key="2">
    <source>
        <dbReference type="ARBA" id="ARBA00022737"/>
    </source>
</evidence>
<evidence type="ECO:0000256" key="3">
    <source>
        <dbReference type="PROSITE-ProRule" id="PRU00221"/>
    </source>
</evidence>
<dbReference type="InterPro" id="IPR015943">
    <property type="entry name" value="WD40/YVTN_repeat-like_dom_sf"/>
</dbReference>
<reference evidence="4 5" key="1">
    <citation type="journal article" date="2019" name="Nat. Ecol. Evol.">
        <title>Megaphylogeny resolves global patterns of mushroom evolution.</title>
        <authorList>
            <person name="Varga T."/>
            <person name="Krizsan K."/>
            <person name="Foldi C."/>
            <person name="Dima B."/>
            <person name="Sanchez-Garcia M."/>
            <person name="Sanchez-Ramirez S."/>
            <person name="Szollosi G.J."/>
            <person name="Szarkandi J.G."/>
            <person name="Papp V."/>
            <person name="Albert L."/>
            <person name="Andreopoulos W."/>
            <person name="Angelini C."/>
            <person name="Antonin V."/>
            <person name="Barry K.W."/>
            <person name="Bougher N.L."/>
            <person name="Buchanan P."/>
            <person name="Buyck B."/>
            <person name="Bense V."/>
            <person name="Catcheside P."/>
            <person name="Chovatia M."/>
            <person name="Cooper J."/>
            <person name="Damon W."/>
            <person name="Desjardin D."/>
            <person name="Finy P."/>
            <person name="Geml J."/>
            <person name="Haridas S."/>
            <person name="Hughes K."/>
            <person name="Justo A."/>
            <person name="Karasinski D."/>
            <person name="Kautmanova I."/>
            <person name="Kiss B."/>
            <person name="Kocsube S."/>
            <person name="Kotiranta H."/>
            <person name="LaButti K.M."/>
            <person name="Lechner B.E."/>
            <person name="Liimatainen K."/>
            <person name="Lipzen A."/>
            <person name="Lukacs Z."/>
            <person name="Mihaltcheva S."/>
            <person name="Morgado L.N."/>
            <person name="Niskanen T."/>
            <person name="Noordeloos M.E."/>
            <person name="Ohm R.A."/>
            <person name="Ortiz-Santana B."/>
            <person name="Ovrebo C."/>
            <person name="Racz N."/>
            <person name="Riley R."/>
            <person name="Savchenko A."/>
            <person name="Shiryaev A."/>
            <person name="Soop K."/>
            <person name="Spirin V."/>
            <person name="Szebenyi C."/>
            <person name="Tomsovsky M."/>
            <person name="Tulloss R.E."/>
            <person name="Uehling J."/>
            <person name="Grigoriev I.V."/>
            <person name="Vagvolgyi C."/>
            <person name="Papp T."/>
            <person name="Martin F.M."/>
            <person name="Miettinen O."/>
            <person name="Hibbett D.S."/>
            <person name="Nagy L.G."/>
        </authorList>
    </citation>
    <scope>NUCLEOTIDE SEQUENCE [LARGE SCALE GENOMIC DNA]</scope>
    <source>
        <strain evidence="4 5">CBS 962.96</strain>
    </source>
</reference>
<feature type="repeat" description="WD" evidence="3">
    <location>
        <begin position="208"/>
        <end position="249"/>
    </location>
</feature>
<dbReference type="PROSITE" id="PS50294">
    <property type="entry name" value="WD_REPEATS_REGION"/>
    <property type="match status" value="1"/>
</dbReference>